<evidence type="ECO:0000259" key="1">
    <source>
        <dbReference type="Pfam" id="PF00419"/>
    </source>
</evidence>
<dbReference type="InterPro" id="IPR008966">
    <property type="entry name" value="Adhesion_dom_sf"/>
</dbReference>
<dbReference type="SUPFAM" id="SSF49401">
    <property type="entry name" value="Bacterial adhesins"/>
    <property type="match status" value="1"/>
</dbReference>
<dbReference type="PANTHER" id="PTHR33420:SF9">
    <property type="entry name" value="MINOR FIMBRIAL SUBUNIT"/>
    <property type="match status" value="1"/>
</dbReference>
<evidence type="ECO:0000313" key="2">
    <source>
        <dbReference type="EMBL" id="MBF7981216.1"/>
    </source>
</evidence>
<dbReference type="PANTHER" id="PTHR33420">
    <property type="entry name" value="FIMBRIAL SUBUNIT ELFA-RELATED"/>
    <property type="match status" value="1"/>
</dbReference>
<feature type="domain" description="Fimbrial-type adhesion" evidence="1">
    <location>
        <begin position="32"/>
        <end position="176"/>
    </location>
</feature>
<dbReference type="InterPro" id="IPR050263">
    <property type="entry name" value="Bact_Fimbrial_Adh_Pro"/>
</dbReference>
<dbReference type="RefSeq" id="WP_195815223.1">
    <property type="nucleotide sequence ID" value="NZ_JADOBI010000008.1"/>
</dbReference>
<dbReference type="EMBL" id="JADOBI010000008">
    <property type="protein sequence ID" value="MBF7981216.1"/>
    <property type="molecule type" value="Genomic_DNA"/>
</dbReference>
<name>A0ABS0E8M9_9GAMM</name>
<keyword evidence="3" id="KW-1185">Reference proteome</keyword>
<gene>
    <name evidence="2" type="ORF">IV433_17515</name>
</gene>
<comment type="caution">
    <text evidence="2">The sequence shown here is derived from an EMBL/GenBank/DDBJ whole genome shotgun (WGS) entry which is preliminary data.</text>
</comment>
<sequence>MKFFVCCGFAVAVVLIGILFITPVGAAENNLKFSGTLVSDPCELDPATSELTIDFGTVIRKGLYLHPRTNAKPFTINLIECDTAQGDQVTITFSGTESSALPGTLSVTGTTGIAIGLENTNGTPQALNQPTPVYTLANGTNSFTLQAYVAGEPDAIQAQSITTGDFSATATFEMAYP</sequence>
<dbReference type="Proteomes" id="UP000636811">
    <property type="component" value="Unassembled WGS sequence"/>
</dbReference>
<dbReference type="Gene3D" id="2.60.40.1090">
    <property type="entry name" value="Fimbrial-type adhesion domain"/>
    <property type="match status" value="1"/>
</dbReference>
<protein>
    <submittedName>
        <fullName evidence="2">Type 1 fimbrial protein</fullName>
    </submittedName>
</protein>
<reference evidence="2 3" key="1">
    <citation type="submission" date="2020-11" db="EMBL/GenBank/DDBJ databases">
        <title>Taxonomic investigation of Rahnella strains.</title>
        <authorList>
            <person name="Lee S.D."/>
        </authorList>
    </citation>
    <scope>NUCLEOTIDE SEQUENCE [LARGE SCALE GENOMIC DNA]</scope>
    <source>
        <strain evidence="2 3">SAP-17</strain>
    </source>
</reference>
<evidence type="ECO:0000313" key="3">
    <source>
        <dbReference type="Proteomes" id="UP000636811"/>
    </source>
</evidence>
<proteinExistence type="predicted"/>
<accession>A0ABS0E8M9</accession>
<dbReference type="InterPro" id="IPR036937">
    <property type="entry name" value="Adhesion_dom_fimbrial_sf"/>
</dbReference>
<dbReference type="InterPro" id="IPR000259">
    <property type="entry name" value="Adhesion_dom_fimbrial"/>
</dbReference>
<dbReference type="Pfam" id="PF00419">
    <property type="entry name" value="Fimbrial"/>
    <property type="match status" value="1"/>
</dbReference>
<organism evidence="2 3">
    <name type="scientific">Rahnella laticis</name>
    <dbReference type="NCBI Taxonomy" id="2787622"/>
    <lineage>
        <taxon>Bacteria</taxon>
        <taxon>Pseudomonadati</taxon>
        <taxon>Pseudomonadota</taxon>
        <taxon>Gammaproteobacteria</taxon>
        <taxon>Enterobacterales</taxon>
        <taxon>Yersiniaceae</taxon>
        <taxon>Rahnella</taxon>
    </lineage>
</organism>